<accession>A0A7Z8KP04</accession>
<dbReference type="RefSeq" id="WP_154809171.1">
    <property type="nucleotide sequence ID" value="NZ_VIAQ01000012.1"/>
</dbReference>
<reference evidence="1 2" key="1">
    <citation type="submission" date="2019-06" db="EMBL/GenBank/DDBJ databases">
        <title>Draft genome sequence of Methanolobus vulcani B1d.</title>
        <authorList>
            <person name="Creighbaum A.J."/>
            <person name="Ticak T."/>
            <person name="Hariraju D."/>
            <person name="Arivett B.A."/>
            <person name="Ferguson D.J.Jr."/>
        </authorList>
    </citation>
    <scope>NUCLEOTIDE SEQUENCE [LARGE SCALE GENOMIC DNA]</scope>
    <source>
        <strain evidence="1 2">B1d</strain>
    </source>
</reference>
<dbReference type="OrthoDB" id="145288at2157"/>
<comment type="caution">
    <text evidence="1">The sequence shown here is derived from an EMBL/GenBank/DDBJ whole genome shotgun (WGS) entry which is preliminary data.</text>
</comment>
<evidence type="ECO:0000313" key="1">
    <source>
        <dbReference type="EMBL" id="TQD26134.1"/>
    </source>
</evidence>
<dbReference type="EMBL" id="VIAQ01000012">
    <property type="protein sequence ID" value="TQD26134.1"/>
    <property type="molecule type" value="Genomic_DNA"/>
</dbReference>
<evidence type="ECO:0008006" key="3">
    <source>
        <dbReference type="Google" id="ProtNLM"/>
    </source>
</evidence>
<organism evidence="1 2">
    <name type="scientific">Methanolobus vulcani</name>
    <dbReference type="NCBI Taxonomy" id="38026"/>
    <lineage>
        <taxon>Archaea</taxon>
        <taxon>Methanobacteriati</taxon>
        <taxon>Methanobacteriota</taxon>
        <taxon>Stenosarchaea group</taxon>
        <taxon>Methanomicrobia</taxon>
        <taxon>Methanosarcinales</taxon>
        <taxon>Methanosarcinaceae</taxon>
        <taxon>Methanolobus</taxon>
    </lineage>
</organism>
<dbReference type="AlphaFoldDB" id="A0A7Z8KP04"/>
<proteinExistence type="predicted"/>
<name>A0A7Z8KP04_9EURY</name>
<evidence type="ECO:0000313" key="2">
    <source>
        <dbReference type="Proteomes" id="UP000319335"/>
    </source>
</evidence>
<keyword evidence="2" id="KW-1185">Reference proteome</keyword>
<protein>
    <recommendedName>
        <fullName evidence="3">PH domain-containing protein</fullName>
    </recommendedName>
</protein>
<dbReference type="Proteomes" id="UP000319335">
    <property type="component" value="Unassembled WGS sequence"/>
</dbReference>
<gene>
    <name evidence="1" type="ORF">FKV42_05070</name>
</gene>
<sequence>MESDLIYSDKLVDVDDKGIRLKRYYFPLGQAKFVKFQDIFKMERRQPTLANGKWRYWGSGDFVTWFPLDWNRSGRDFIFFIKMSTQSTRIGFTVEDSKAFIEAIESKGIRIEDS</sequence>